<evidence type="ECO:0000256" key="6">
    <source>
        <dbReference type="SAM" id="MobiDB-lite"/>
    </source>
</evidence>
<feature type="region of interest" description="Disordered" evidence="6">
    <location>
        <begin position="138"/>
        <end position="265"/>
    </location>
</feature>
<protein>
    <submittedName>
        <fullName evidence="7">Uncharacterized protein</fullName>
    </submittedName>
</protein>
<feature type="compositionally biased region" description="Basic and acidic residues" evidence="6">
    <location>
        <begin position="176"/>
        <end position="188"/>
    </location>
</feature>
<evidence type="ECO:0000256" key="1">
    <source>
        <dbReference type="ARBA" id="ARBA00004123"/>
    </source>
</evidence>
<sequence>MNHLKTKSFQDKLTTHTTMIMNKFQSILSPQISQEMNNSSNSSSSTGSTNATFTIESQASEALQMEHNAIGIIRMIEELLGISRALKESWILNQVYVKDERESVEGEVHEKDVKFELEKKLEKAMMLILQRSDSLMNEVDSDEFESENEHTQEEKQKQEKPIATTEEEAQAGESAVIKEEPTRTETNKDSTNTSSTSDPDIPQEDFPMNDFANPLTLEKENKEEAKDDDMNDSSLQAELDFNNFGSSNEQKNVEAGDEEDVIMID</sequence>
<evidence type="ECO:0000313" key="7">
    <source>
        <dbReference type="EMBL" id="KAH3684376.1"/>
    </source>
</evidence>
<feature type="compositionally biased region" description="Basic and acidic residues" evidence="6">
    <location>
        <begin position="147"/>
        <end position="160"/>
    </location>
</feature>
<dbReference type="GO" id="GO:0016592">
    <property type="term" value="C:mediator complex"/>
    <property type="evidence" value="ECO:0007669"/>
    <property type="project" value="InterPro"/>
</dbReference>
<keyword evidence="5" id="KW-0539">Nucleus</keyword>
<accession>A0A9P8TMK1</accession>
<dbReference type="InterPro" id="IPR009332">
    <property type="entry name" value="Med22"/>
</dbReference>
<dbReference type="OrthoDB" id="203279at2759"/>
<proteinExistence type="inferred from homology"/>
<dbReference type="EMBL" id="JAEUBG010002548">
    <property type="protein sequence ID" value="KAH3684376.1"/>
    <property type="molecule type" value="Genomic_DNA"/>
</dbReference>
<organism evidence="7 8">
    <name type="scientific">Wickerhamomyces pijperi</name>
    <name type="common">Yeast</name>
    <name type="synonym">Pichia pijperi</name>
    <dbReference type="NCBI Taxonomy" id="599730"/>
    <lineage>
        <taxon>Eukaryota</taxon>
        <taxon>Fungi</taxon>
        <taxon>Dikarya</taxon>
        <taxon>Ascomycota</taxon>
        <taxon>Saccharomycotina</taxon>
        <taxon>Saccharomycetes</taxon>
        <taxon>Phaffomycetales</taxon>
        <taxon>Wickerhamomycetaceae</taxon>
        <taxon>Wickerhamomyces</taxon>
    </lineage>
</organism>
<feature type="compositionally biased region" description="Low complexity" evidence="6">
    <location>
        <begin position="189"/>
        <end position="198"/>
    </location>
</feature>
<keyword evidence="4" id="KW-0804">Transcription</keyword>
<dbReference type="Gene3D" id="6.10.280.160">
    <property type="entry name" value="Mediator of RNA polymerase II transcription subunit 22"/>
    <property type="match status" value="1"/>
</dbReference>
<evidence type="ECO:0000256" key="2">
    <source>
        <dbReference type="ARBA" id="ARBA00005942"/>
    </source>
</evidence>
<evidence type="ECO:0000256" key="3">
    <source>
        <dbReference type="ARBA" id="ARBA00023015"/>
    </source>
</evidence>
<feature type="compositionally biased region" description="Acidic residues" evidence="6">
    <location>
        <begin position="255"/>
        <end position="265"/>
    </location>
</feature>
<comment type="subcellular location">
    <subcellularLocation>
        <location evidence="1">Nucleus</location>
    </subcellularLocation>
</comment>
<keyword evidence="3" id="KW-0805">Transcription regulation</keyword>
<dbReference type="GO" id="GO:0006357">
    <property type="term" value="P:regulation of transcription by RNA polymerase II"/>
    <property type="evidence" value="ECO:0007669"/>
    <property type="project" value="InterPro"/>
</dbReference>
<name>A0A9P8TMK1_WICPI</name>
<comment type="caution">
    <text evidence="7">The sequence shown here is derived from an EMBL/GenBank/DDBJ whole genome shotgun (WGS) entry which is preliminary data.</text>
</comment>
<reference evidence="7" key="2">
    <citation type="submission" date="2021-01" db="EMBL/GenBank/DDBJ databases">
        <authorList>
            <person name="Schikora-Tamarit M.A."/>
        </authorList>
    </citation>
    <scope>NUCLEOTIDE SEQUENCE</scope>
    <source>
        <strain evidence="7">CBS2887</strain>
    </source>
</reference>
<reference evidence="7" key="1">
    <citation type="journal article" date="2021" name="Open Biol.">
        <title>Shared evolutionary footprints suggest mitochondrial oxidative damage underlies multiple complex I losses in fungi.</title>
        <authorList>
            <person name="Schikora-Tamarit M.A."/>
            <person name="Marcet-Houben M."/>
            <person name="Nosek J."/>
            <person name="Gabaldon T."/>
        </authorList>
    </citation>
    <scope>NUCLEOTIDE SEQUENCE</scope>
    <source>
        <strain evidence="7">CBS2887</strain>
    </source>
</reference>
<keyword evidence="8" id="KW-1185">Reference proteome</keyword>
<gene>
    <name evidence="7" type="ORF">WICPIJ_004652</name>
</gene>
<comment type="similarity">
    <text evidence="2">Belongs to the Mediator complex subunit 22 family.</text>
</comment>
<evidence type="ECO:0000256" key="5">
    <source>
        <dbReference type="ARBA" id="ARBA00023242"/>
    </source>
</evidence>
<dbReference type="AlphaFoldDB" id="A0A9P8TMK1"/>
<dbReference type="Proteomes" id="UP000774326">
    <property type="component" value="Unassembled WGS sequence"/>
</dbReference>
<evidence type="ECO:0000313" key="8">
    <source>
        <dbReference type="Proteomes" id="UP000774326"/>
    </source>
</evidence>
<dbReference type="GO" id="GO:0003712">
    <property type="term" value="F:transcription coregulator activity"/>
    <property type="evidence" value="ECO:0007669"/>
    <property type="project" value="InterPro"/>
</dbReference>
<dbReference type="Pfam" id="PF06179">
    <property type="entry name" value="Med22"/>
    <property type="match status" value="1"/>
</dbReference>
<evidence type="ECO:0000256" key="4">
    <source>
        <dbReference type="ARBA" id="ARBA00023163"/>
    </source>
</evidence>